<evidence type="ECO:0000313" key="2">
    <source>
        <dbReference type="EMBL" id="VYT60613.1"/>
    </source>
</evidence>
<feature type="transmembrane region" description="Helical" evidence="1">
    <location>
        <begin position="202"/>
        <end position="224"/>
    </location>
</feature>
<evidence type="ECO:0000256" key="1">
    <source>
        <dbReference type="SAM" id="Phobius"/>
    </source>
</evidence>
<protein>
    <submittedName>
        <fullName evidence="2">Uncharacterized protein</fullName>
    </submittedName>
</protein>
<gene>
    <name evidence="2" type="ORF">LRLFYP97_01172</name>
</gene>
<keyword evidence="1" id="KW-0472">Membrane</keyword>
<feature type="transmembrane region" description="Helical" evidence="1">
    <location>
        <begin position="144"/>
        <end position="163"/>
    </location>
</feature>
<dbReference type="NCBIfam" id="NF040517">
    <property type="entry name" value="Lacto_Palin_RP2"/>
    <property type="match status" value="1"/>
</dbReference>
<proteinExistence type="predicted"/>
<dbReference type="AntiFam" id="ANF00267">
    <property type="entry name" value="DNA repeat translations related to WP_015765070.1"/>
</dbReference>
<feature type="transmembrane region" description="Helical" evidence="1">
    <location>
        <begin position="98"/>
        <end position="119"/>
    </location>
</feature>
<keyword evidence="1" id="KW-1133">Transmembrane helix</keyword>
<reference evidence="2" key="1">
    <citation type="submission" date="2019-11" db="EMBL/GenBank/DDBJ databases">
        <authorList>
            <person name="Feng L."/>
        </authorList>
    </citation>
    <scope>NUCLEOTIDE SEQUENCE</scope>
    <source>
        <strain evidence="2">LrhamnosusLFYP97</strain>
    </source>
</reference>
<sequence length="232" mass="26143">MAKSGPSRLRPLTLRFLNAPARAHHTERVPVMYLLLIGLTALALAGVGLWALQLERQIMAMQLTTHKMMYPNQVRSGRKTYIRNLYREDASARLVRRVGLIGSWISGLAFAVALGNQFYTELRHLPFISRLYVMATNYLTTRDLALWVVMISVIVAGLAWIWLAKWLHDRLLAENEATGIQSATDLYWTPEGVIHQRLWLKILLQVLLIVGSVLLLLAALNGALPDPGQAWI</sequence>
<organism evidence="2">
    <name type="scientific">Lacticaseibacillus rhamnosus</name>
    <name type="common">Lactobacillus rhamnosus</name>
    <dbReference type="NCBI Taxonomy" id="47715"/>
    <lineage>
        <taxon>Bacteria</taxon>
        <taxon>Bacillati</taxon>
        <taxon>Bacillota</taxon>
        <taxon>Bacilli</taxon>
        <taxon>Lactobacillales</taxon>
        <taxon>Lactobacillaceae</taxon>
        <taxon>Lacticaseibacillus</taxon>
    </lineage>
</organism>
<keyword evidence="1" id="KW-0812">Transmembrane</keyword>
<dbReference type="AlphaFoldDB" id="A0A6N2Y350"/>
<feature type="transmembrane region" description="Helical" evidence="1">
    <location>
        <begin position="31"/>
        <end position="52"/>
    </location>
</feature>
<accession>A0A6N2Y350</accession>
<name>A0A6N2Y350_LACRH</name>
<dbReference type="EMBL" id="CACRTK010000024">
    <property type="protein sequence ID" value="VYT60613.1"/>
    <property type="molecule type" value="Genomic_DNA"/>
</dbReference>